<keyword evidence="2 6" id="KW-0812">Transmembrane</keyword>
<dbReference type="OrthoDB" id="73612at2759"/>
<evidence type="ECO:0000256" key="5">
    <source>
        <dbReference type="SAM" id="MobiDB-lite"/>
    </source>
</evidence>
<comment type="subcellular location">
    <subcellularLocation>
        <location evidence="1">Membrane</location>
        <topology evidence="1">Multi-pass membrane protein</topology>
    </subcellularLocation>
</comment>
<name>A0A0L8G6F1_OCTBM</name>
<evidence type="ECO:0000256" key="1">
    <source>
        <dbReference type="ARBA" id="ARBA00004141"/>
    </source>
</evidence>
<evidence type="ECO:0000256" key="6">
    <source>
        <dbReference type="SAM" id="Phobius"/>
    </source>
</evidence>
<evidence type="ECO:0000313" key="7">
    <source>
        <dbReference type="EMBL" id="KOF72616.1"/>
    </source>
</evidence>
<gene>
    <name evidence="7" type="ORF">OCBIM_22039209mg</name>
</gene>
<dbReference type="PANTHER" id="PTHR13377">
    <property type="entry name" value="PLACENTAL PROTEIN 6"/>
    <property type="match status" value="1"/>
</dbReference>
<proteinExistence type="predicted"/>
<dbReference type="Pfam" id="PF08551">
    <property type="entry name" value="DUF1751"/>
    <property type="match status" value="1"/>
</dbReference>
<feature type="transmembrane region" description="Helical" evidence="6">
    <location>
        <begin position="26"/>
        <end position="48"/>
    </location>
</feature>
<dbReference type="AlphaFoldDB" id="A0A0L8G6F1"/>
<dbReference type="InterPro" id="IPR013861">
    <property type="entry name" value="TMEM115/Pdh1/Rbl19"/>
</dbReference>
<feature type="transmembrane region" description="Helical" evidence="6">
    <location>
        <begin position="135"/>
        <end position="155"/>
    </location>
</feature>
<dbReference type="SMART" id="SM01160">
    <property type="entry name" value="DUF1751"/>
    <property type="match status" value="1"/>
</dbReference>
<evidence type="ECO:0000256" key="2">
    <source>
        <dbReference type="ARBA" id="ARBA00022692"/>
    </source>
</evidence>
<feature type="transmembrane region" description="Helical" evidence="6">
    <location>
        <begin position="104"/>
        <end position="129"/>
    </location>
</feature>
<protein>
    <recommendedName>
        <fullName evidence="8">Transmembrane protein 115</fullName>
    </recommendedName>
</protein>
<keyword evidence="3 6" id="KW-1133">Transmembrane helix</keyword>
<dbReference type="PANTHER" id="PTHR13377:SF3">
    <property type="entry name" value="TRANSMEMBRANE PROTEIN 115"/>
    <property type="match status" value="1"/>
</dbReference>
<dbReference type="STRING" id="37653.A0A0L8G6F1"/>
<feature type="region of interest" description="Disordered" evidence="5">
    <location>
        <begin position="306"/>
        <end position="372"/>
    </location>
</feature>
<dbReference type="GO" id="GO:0006890">
    <property type="term" value="P:retrograde vesicle-mediated transport, Golgi to endoplasmic reticulum"/>
    <property type="evidence" value="ECO:0007669"/>
    <property type="project" value="InterPro"/>
</dbReference>
<evidence type="ECO:0000256" key="3">
    <source>
        <dbReference type="ARBA" id="ARBA00022989"/>
    </source>
</evidence>
<dbReference type="Gene3D" id="1.20.1540.10">
    <property type="entry name" value="Rhomboid-like"/>
    <property type="match status" value="1"/>
</dbReference>
<dbReference type="EMBL" id="KQ423576">
    <property type="protein sequence ID" value="KOF72616.1"/>
    <property type="molecule type" value="Genomic_DNA"/>
</dbReference>
<sequence length="372" mass="41654">MATPVVERNLPLIREQISVAFGKSSIVVKFVAVAVTLGYLLSFINAAIPYLTVTPGYVMPPNFWIWTYATHCFVEVHFWDVLIDVAVLILCGKLLEPLWGTLDMLVFFVVVNVGVALLTSFLYIVIYFVSRKEMYLFHTHIHGLPGYIAGFSVAVKQVMPDHILVTSPLGKLRNTHIPLLLLLLSVALRLIGALDGPYPFMFGWGIVVSWVYLRFYQKHSNGNRGDMADNFSFASFFPSRLQPVVGILANTIFSTLVKMRICKKPQRKYDVSSPTTITVTLPGTDPQDAERRRQLALKALNERLSKVDQQPKWPSLVEEGDLPKSSLTSHLPTKEETKPDAGAAKEKSQFVPTKLPVPDFKENMKNSTDSLS</sequence>
<evidence type="ECO:0008006" key="8">
    <source>
        <dbReference type="Google" id="ProtNLM"/>
    </source>
</evidence>
<organism evidence="7">
    <name type="scientific">Octopus bimaculoides</name>
    <name type="common">California two-spotted octopus</name>
    <dbReference type="NCBI Taxonomy" id="37653"/>
    <lineage>
        <taxon>Eukaryota</taxon>
        <taxon>Metazoa</taxon>
        <taxon>Spiralia</taxon>
        <taxon>Lophotrochozoa</taxon>
        <taxon>Mollusca</taxon>
        <taxon>Cephalopoda</taxon>
        <taxon>Coleoidea</taxon>
        <taxon>Octopodiformes</taxon>
        <taxon>Octopoda</taxon>
        <taxon>Incirrata</taxon>
        <taxon>Octopodidae</taxon>
        <taxon>Octopus</taxon>
    </lineage>
</organism>
<feature type="compositionally biased region" description="Basic and acidic residues" evidence="5">
    <location>
        <begin position="332"/>
        <end position="348"/>
    </location>
</feature>
<dbReference type="GO" id="GO:0016020">
    <property type="term" value="C:membrane"/>
    <property type="evidence" value="ECO:0007669"/>
    <property type="project" value="UniProtKB-SubCell"/>
</dbReference>
<feature type="transmembrane region" description="Helical" evidence="6">
    <location>
        <begin position="198"/>
        <end position="216"/>
    </location>
</feature>
<dbReference type="OMA" id="EIHFWEV"/>
<evidence type="ECO:0000256" key="4">
    <source>
        <dbReference type="ARBA" id="ARBA00023136"/>
    </source>
</evidence>
<feature type="transmembrane region" description="Helical" evidence="6">
    <location>
        <begin position="176"/>
        <end position="192"/>
    </location>
</feature>
<keyword evidence="4 6" id="KW-0472">Membrane</keyword>
<dbReference type="InterPro" id="IPR035952">
    <property type="entry name" value="Rhomboid-like_sf"/>
</dbReference>
<dbReference type="SUPFAM" id="SSF144091">
    <property type="entry name" value="Rhomboid-like"/>
    <property type="match status" value="1"/>
</dbReference>
<dbReference type="GO" id="GO:0005794">
    <property type="term" value="C:Golgi apparatus"/>
    <property type="evidence" value="ECO:0007669"/>
    <property type="project" value="TreeGrafter"/>
</dbReference>
<dbReference type="FunFam" id="1.20.1540.10:FF:000004">
    <property type="entry name" value="Transmembrane protein 115"/>
    <property type="match status" value="1"/>
</dbReference>
<accession>A0A0L8G6F1</accession>
<dbReference type="KEGG" id="obi:106878810"/>
<reference evidence="7" key="1">
    <citation type="submission" date="2015-07" db="EMBL/GenBank/DDBJ databases">
        <title>MeaNS - Measles Nucleotide Surveillance Program.</title>
        <authorList>
            <person name="Tran T."/>
            <person name="Druce J."/>
        </authorList>
    </citation>
    <scope>NUCLEOTIDE SEQUENCE</scope>
    <source>
        <strain evidence="7">UCB-OBI-ISO-001</strain>
        <tissue evidence="7">Gonad</tissue>
    </source>
</reference>